<dbReference type="AlphaFoldDB" id="A0A0N8T7V5"/>
<evidence type="ECO:0000313" key="2">
    <source>
        <dbReference type="Proteomes" id="UP000274541"/>
    </source>
</evidence>
<accession>A0A0N8T7V5</accession>
<dbReference type="Gene3D" id="1.20.120.330">
    <property type="entry name" value="Nucleotidyltransferases domain 2"/>
    <property type="match status" value="1"/>
</dbReference>
<reference evidence="1 2" key="1">
    <citation type="submission" date="2018-08" db="EMBL/GenBank/DDBJ databases">
        <title>Recombination of ecologically and evolutionarily significant loci maintains genetic cohesion in the Pseudomonas syringae species complex.</title>
        <authorList>
            <person name="Dillon M."/>
            <person name="Thakur S."/>
            <person name="Almeida R.N.D."/>
            <person name="Weir B.S."/>
            <person name="Guttman D.S."/>
        </authorList>
    </citation>
    <scope>NUCLEOTIDE SEQUENCE [LARGE SCALE GENOMIC DNA]</scope>
    <source>
        <strain evidence="1 2">ICMP 4388</strain>
    </source>
</reference>
<sequence length="206" mass="23556">MNNEFDEFDGYDDQYERPSLVDDRSHRNHWLNRASDLHASAGAIWYSMHGGNHREIIETLGFSEGFSMSTACFPVYHMLCGLALEVIMKAVIVSRGEPAPEIHDLNELATLVGMKRNVNEKRILSFYQASVVWAGRYPIPRKADDQKLREYWKLANKVLTKPKAMGKETTLTFYESSGATAWEKYNGLFGSYSSLFNHHYPAPLKK</sequence>
<evidence type="ECO:0008006" key="3">
    <source>
        <dbReference type="Google" id="ProtNLM"/>
    </source>
</evidence>
<name>A0A0N8T7V5_PSEAP</name>
<evidence type="ECO:0000313" key="1">
    <source>
        <dbReference type="EMBL" id="RMO65474.1"/>
    </source>
</evidence>
<protein>
    <recommendedName>
        <fullName evidence="3">HEPN domain-containing protein</fullName>
    </recommendedName>
</protein>
<dbReference type="RefSeq" id="WP_057446003.1">
    <property type="nucleotide sequence ID" value="NZ_LJRP01000139.1"/>
</dbReference>
<dbReference type="EMBL" id="RBPX01000180">
    <property type="protein sequence ID" value="RMO65474.1"/>
    <property type="molecule type" value="Genomic_DNA"/>
</dbReference>
<gene>
    <name evidence="1" type="ORF">ALQ37_200038</name>
</gene>
<organism evidence="1 2">
    <name type="scientific">Pseudomonas syringae pv. aptata</name>
    <dbReference type="NCBI Taxonomy" id="83167"/>
    <lineage>
        <taxon>Bacteria</taxon>
        <taxon>Pseudomonadati</taxon>
        <taxon>Pseudomonadota</taxon>
        <taxon>Gammaproteobacteria</taxon>
        <taxon>Pseudomonadales</taxon>
        <taxon>Pseudomonadaceae</taxon>
        <taxon>Pseudomonas</taxon>
        <taxon>Pseudomonas syringae</taxon>
    </lineage>
</organism>
<comment type="caution">
    <text evidence="1">The sequence shown here is derived from an EMBL/GenBank/DDBJ whole genome shotgun (WGS) entry which is preliminary data.</text>
</comment>
<dbReference type="Proteomes" id="UP000274541">
    <property type="component" value="Unassembled WGS sequence"/>
</dbReference>
<proteinExistence type="predicted"/>